<name>A0A482W009_ASBVE</name>
<organism evidence="9 10">
    <name type="scientific">Asbolus verrucosus</name>
    <name type="common">Desert ironclad beetle</name>
    <dbReference type="NCBI Taxonomy" id="1661398"/>
    <lineage>
        <taxon>Eukaryota</taxon>
        <taxon>Metazoa</taxon>
        <taxon>Ecdysozoa</taxon>
        <taxon>Arthropoda</taxon>
        <taxon>Hexapoda</taxon>
        <taxon>Insecta</taxon>
        <taxon>Pterygota</taxon>
        <taxon>Neoptera</taxon>
        <taxon>Endopterygota</taxon>
        <taxon>Coleoptera</taxon>
        <taxon>Polyphaga</taxon>
        <taxon>Cucujiformia</taxon>
        <taxon>Tenebrionidae</taxon>
        <taxon>Pimeliinae</taxon>
        <taxon>Asbolus</taxon>
    </lineage>
</organism>
<keyword evidence="4 8" id="KW-1133">Transmembrane helix</keyword>
<keyword evidence="6 8" id="KW-0675">Receptor</keyword>
<dbReference type="GO" id="GO:0007165">
    <property type="term" value="P:signal transduction"/>
    <property type="evidence" value="ECO:0007669"/>
    <property type="project" value="UniProtKB-KW"/>
</dbReference>
<comment type="function">
    <text evidence="8">Gustatory receptor which mediates acceptance or avoidance behavior, depending on its substrates.</text>
</comment>
<keyword evidence="2 8" id="KW-1003">Cell membrane</keyword>
<keyword evidence="10" id="KW-1185">Reference proteome</keyword>
<gene>
    <name evidence="9" type="ORF">BDFB_013249</name>
</gene>
<feature type="transmembrane region" description="Helical" evidence="8">
    <location>
        <begin position="32"/>
        <end position="51"/>
    </location>
</feature>
<evidence type="ECO:0000256" key="2">
    <source>
        <dbReference type="ARBA" id="ARBA00022475"/>
    </source>
</evidence>
<dbReference type="GO" id="GO:0005886">
    <property type="term" value="C:plasma membrane"/>
    <property type="evidence" value="ECO:0007669"/>
    <property type="project" value="UniProtKB-SubCell"/>
</dbReference>
<evidence type="ECO:0000256" key="8">
    <source>
        <dbReference type="RuleBase" id="RU363108"/>
    </source>
</evidence>
<dbReference type="GO" id="GO:0030424">
    <property type="term" value="C:axon"/>
    <property type="evidence" value="ECO:0007669"/>
    <property type="project" value="TreeGrafter"/>
</dbReference>
<reference evidence="9 10" key="1">
    <citation type="submission" date="2017-03" db="EMBL/GenBank/DDBJ databases">
        <title>Genome of the blue death feigning beetle - Asbolus verrucosus.</title>
        <authorList>
            <person name="Rider S.D."/>
        </authorList>
    </citation>
    <scope>NUCLEOTIDE SEQUENCE [LARGE SCALE GENOMIC DNA]</scope>
    <source>
        <strain evidence="9">Butters</strain>
        <tissue evidence="9">Head and leg muscle</tissue>
    </source>
</reference>
<dbReference type="Proteomes" id="UP000292052">
    <property type="component" value="Unassembled WGS sequence"/>
</dbReference>
<accession>A0A482W009</accession>
<evidence type="ECO:0000256" key="1">
    <source>
        <dbReference type="ARBA" id="ARBA00004651"/>
    </source>
</evidence>
<proteinExistence type="inferred from homology"/>
<evidence type="ECO:0000256" key="4">
    <source>
        <dbReference type="ARBA" id="ARBA00022989"/>
    </source>
</evidence>
<keyword evidence="5 8" id="KW-0472">Membrane</keyword>
<evidence type="ECO:0000256" key="6">
    <source>
        <dbReference type="ARBA" id="ARBA00023170"/>
    </source>
</evidence>
<keyword evidence="7 8" id="KW-0807">Transducer</keyword>
<dbReference type="OrthoDB" id="6777651at2759"/>
<dbReference type="EMBL" id="QDEB01042963">
    <property type="protein sequence ID" value="RZC38481.1"/>
    <property type="molecule type" value="Genomic_DNA"/>
</dbReference>
<evidence type="ECO:0000313" key="10">
    <source>
        <dbReference type="Proteomes" id="UP000292052"/>
    </source>
</evidence>
<dbReference type="GO" id="GO:0043025">
    <property type="term" value="C:neuronal cell body"/>
    <property type="evidence" value="ECO:0007669"/>
    <property type="project" value="TreeGrafter"/>
</dbReference>
<feature type="transmembrane region" description="Helical" evidence="8">
    <location>
        <begin position="157"/>
        <end position="175"/>
    </location>
</feature>
<feature type="transmembrane region" description="Helical" evidence="8">
    <location>
        <begin position="63"/>
        <end position="87"/>
    </location>
</feature>
<evidence type="ECO:0000256" key="5">
    <source>
        <dbReference type="ARBA" id="ARBA00023136"/>
    </source>
</evidence>
<comment type="caution">
    <text evidence="9">The sequence shown here is derived from an EMBL/GenBank/DDBJ whole genome shotgun (WGS) entry which is preliminary data.</text>
</comment>
<dbReference type="GO" id="GO:0007635">
    <property type="term" value="P:chemosensory behavior"/>
    <property type="evidence" value="ECO:0007669"/>
    <property type="project" value="TreeGrafter"/>
</dbReference>
<comment type="caution">
    <text evidence="8">Lacks conserved residue(s) required for the propagation of feature annotation.</text>
</comment>
<dbReference type="PANTHER" id="PTHR21143:SF104">
    <property type="entry name" value="GUSTATORY RECEPTOR 8A-RELATED"/>
    <property type="match status" value="1"/>
</dbReference>
<feature type="transmembrane region" description="Helical" evidence="8">
    <location>
        <begin position="251"/>
        <end position="276"/>
    </location>
</feature>
<keyword evidence="3 8" id="KW-0812">Transmembrane</keyword>
<evidence type="ECO:0000256" key="3">
    <source>
        <dbReference type="ARBA" id="ARBA00022692"/>
    </source>
</evidence>
<dbReference type="GO" id="GO:0050909">
    <property type="term" value="P:sensory perception of taste"/>
    <property type="evidence" value="ECO:0007669"/>
    <property type="project" value="InterPro"/>
</dbReference>
<dbReference type="AlphaFoldDB" id="A0A482W009"/>
<comment type="similarity">
    <text evidence="8">Belongs to the insect chemoreceptor superfamily. Gustatory receptor (GR) family.</text>
</comment>
<sequence>MAPKSLKYLFNICSFLAITPCYEQKVTFLRKVYSVLLMIFITTCVGVSNSYRQFYGSSMYLRVVTSILMEMVLLLFCYHTTMAVVFFKREQWQQLMKNLKIIIKALSDDRAISRAASAAIFALTVTLASEIFSFCVWSEAFGMIVHIQQFNVYYLEFYMFLSCNIFLCFILSLLLSSYKQLRRALLQDLFLPLKNVEYSMRFLKKTVDIFNDIFEWPIALIIAFSVVHMVHEFDYIIIVISTKTYNVGKEMAADLLLVLLIFSGTTGLIVMCDLILMEAEKILDLCGDLRRDYVKNPLQKRRFDDINQLILENFPKFSGARFFGISRSTILRILETVTTFIIISIQFRTSMINQ</sequence>
<dbReference type="Pfam" id="PF08395">
    <property type="entry name" value="7tm_7"/>
    <property type="match status" value="1"/>
</dbReference>
<dbReference type="InterPro" id="IPR013604">
    <property type="entry name" value="7TM_chemorcpt"/>
</dbReference>
<feature type="transmembrane region" description="Helical" evidence="8">
    <location>
        <begin position="120"/>
        <end position="145"/>
    </location>
</feature>
<dbReference type="GO" id="GO:0008049">
    <property type="term" value="P:male courtship behavior"/>
    <property type="evidence" value="ECO:0007669"/>
    <property type="project" value="TreeGrafter"/>
</dbReference>
<evidence type="ECO:0000256" key="7">
    <source>
        <dbReference type="ARBA" id="ARBA00023224"/>
    </source>
</evidence>
<dbReference type="PANTHER" id="PTHR21143">
    <property type="entry name" value="INVERTEBRATE GUSTATORY RECEPTOR"/>
    <property type="match status" value="1"/>
</dbReference>
<dbReference type="GO" id="GO:0030425">
    <property type="term" value="C:dendrite"/>
    <property type="evidence" value="ECO:0007669"/>
    <property type="project" value="TreeGrafter"/>
</dbReference>
<comment type="subcellular location">
    <subcellularLocation>
        <location evidence="1 8">Cell membrane</location>
        <topology evidence="1 8">Multi-pass membrane protein</topology>
    </subcellularLocation>
</comment>
<evidence type="ECO:0000313" key="9">
    <source>
        <dbReference type="EMBL" id="RZC38481.1"/>
    </source>
</evidence>
<protein>
    <recommendedName>
        <fullName evidence="8">Gustatory receptor</fullName>
    </recommendedName>
</protein>